<organism evidence="1 2">
    <name type="scientific">Desulfovibrio desulfuricans</name>
    <dbReference type="NCBI Taxonomy" id="876"/>
    <lineage>
        <taxon>Bacteria</taxon>
        <taxon>Pseudomonadati</taxon>
        <taxon>Thermodesulfobacteriota</taxon>
        <taxon>Desulfovibrionia</taxon>
        <taxon>Desulfovibrionales</taxon>
        <taxon>Desulfovibrionaceae</taxon>
        <taxon>Desulfovibrio</taxon>
    </lineage>
</organism>
<proteinExistence type="predicted"/>
<evidence type="ECO:0000313" key="2">
    <source>
        <dbReference type="Proteomes" id="UP000182680"/>
    </source>
</evidence>
<reference evidence="2" key="1">
    <citation type="submission" date="2016-11" db="EMBL/GenBank/DDBJ databases">
        <authorList>
            <person name="Jaros S."/>
            <person name="Januszkiewicz K."/>
            <person name="Wedrychowicz H."/>
        </authorList>
    </citation>
    <scope>NUCLEOTIDE SEQUENCE [LARGE SCALE GENOMIC DNA]</scope>
    <source>
        <strain evidence="2">DSM 7057</strain>
    </source>
</reference>
<gene>
    <name evidence="1" type="ORF">SAMN02910291_00612</name>
</gene>
<evidence type="ECO:0000313" key="1">
    <source>
        <dbReference type="EMBL" id="SFW26159.1"/>
    </source>
</evidence>
<accession>A0AA94L1F3</accession>
<name>A0AA94L1F3_DESDE</name>
<comment type="caution">
    <text evidence="1">The sequence shown here is derived from an EMBL/GenBank/DDBJ whole genome shotgun (WGS) entry which is preliminary data.</text>
</comment>
<sequence length="74" mass="8105">MVVPLRSPVGLGPVFRFLWEQCSTAIPAAQKLPVKTVCALKLANLAPLGKLYFSQNCTFLKNPFRALPVIVHLA</sequence>
<dbReference type="EMBL" id="FPIW01000006">
    <property type="protein sequence ID" value="SFW26159.1"/>
    <property type="molecule type" value="Genomic_DNA"/>
</dbReference>
<dbReference type="Proteomes" id="UP000182680">
    <property type="component" value="Unassembled WGS sequence"/>
</dbReference>
<protein>
    <submittedName>
        <fullName evidence="1">Uncharacterized protein</fullName>
    </submittedName>
</protein>
<dbReference type="AlphaFoldDB" id="A0AA94L1F3"/>